<proteinExistence type="predicted"/>
<dbReference type="OrthoDB" id="10461101at2759"/>
<reference evidence="1 2" key="1">
    <citation type="submission" date="2009-12" db="EMBL/GenBank/DDBJ databases">
        <title>The draft genome of Batrachochytrium dendrobatidis.</title>
        <authorList>
            <consortium name="US DOE Joint Genome Institute (JGI-PGF)"/>
            <person name="Kuo A."/>
            <person name="Salamov A."/>
            <person name="Schmutz J."/>
            <person name="Lucas S."/>
            <person name="Pitluck S."/>
            <person name="Rosenblum E."/>
            <person name="Stajich J."/>
            <person name="Eisen M."/>
            <person name="Grigoriev I.V."/>
        </authorList>
    </citation>
    <scope>NUCLEOTIDE SEQUENCE [LARGE SCALE GENOMIC DNA]</scope>
    <source>
        <strain evidence="2">JAM81 / FGSC 10211</strain>
    </source>
</reference>
<accession>F4P952</accession>
<sequence length="329" mass="37306">MNTLADNPLFVGMDDSGDLDASMPWQMETTEQSLDLSGLTIASTLPTVPLSTLEELIDSIDSHLNTKTEDIEHSMSLFKQERSRLLNSISNDILLEAVDSKNALEPVWKLNASIDILDQLENNSMASMPCLGLSANDWTHFVHQSLDRQVSPAIRAMYEQKVNQVIVDKCHDLIRFSLGLSEDAAILPQDLQTFTAHLDHTLAQINRNRVDILQGYIDILDEYEKVLDNHAYVTHGIQSWIGSFCSQTQPVLHESFASYFETIHSNLRLKLEHDLEYANRQIQASFDQITAELSQYDSFGDEFHKIVNAYAMYSQELLTIERDLARLDT</sequence>
<name>F4P952_BATDJ</name>
<dbReference type="HOGENOM" id="CLU_844623_0_0_1"/>
<dbReference type="STRING" id="684364.F4P952"/>
<dbReference type="GeneID" id="18239148"/>
<keyword evidence="2" id="KW-1185">Reference proteome</keyword>
<dbReference type="RefSeq" id="XP_006681065.1">
    <property type="nucleotide sequence ID" value="XM_006681002.1"/>
</dbReference>
<gene>
    <name evidence="1" type="ORF">BATDEDRAFT_26844</name>
</gene>
<dbReference type="AlphaFoldDB" id="F4P952"/>
<organism evidence="1 2">
    <name type="scientific">Batrachochytrium dendrobatidis (strain JAM81 / FGSC 10211)</name>
    <name type="common">Frog chytrid fungus</name>
    <dbReference type="NCBI Taxonomy" id="684364"/>
    <lineage>
        <taxon>Eukaryota</taxon>
        <taxon>Fungi</taxon>
        <taxon>Fungi incertae sedis</taxon>
        <taxon>Chytridiomycota</taxon>
        <taxon>Chytridiomycota incertae sedis</taxon>
        <taxon>Chytridiomycetes</taxon>
        <taxon>Rhizophydiales</taxon>
        <taxon>Rhizophydiales incertae sedis</taxon>
        <taxon>Batrachochytrium</taxon>
    </lineage>
</organism>
<dbReference type="InParanoid" id="F4P952"/>
<evidence type="ECO:0000313" key="2">
    <source>
        <dbReference type="Proteomes" id="UP000007241"/>
    </source>
</evidence>
<dbReference type="EMBL" id="GL882889">
    <property type="protein sequence ID" value="EGF78119.1"/>
    <property type="molecule type" value="Genomic_DNA"/>
</dbReference>
<evidence type="ECO:0000313" key="1">
    <source>
        <dbReference type="EMBL" id="EGF78119.1"/>
    </source>
</evidence>
<dbReference type="Proteomes" id="UP000007241">
    <property type="component" value="Unassembled WGS sequence"/>
</dbReference>
<protein>
    <submittedName>
        <fullName evidence="1">Uncharacterized protein</fullName>
    </submittedName>
</protein>